<dbReference type="InterPro" id="IPR049467">
    <property type="entry name" value="UBAP-1-like_UBA2"/>
</dbReference>
<dbReference type="Ensembl" id="ENSORLT00015010293.1">
    <property type="protein sequence ID" value="ENSORLP00015002837.1"/>
    <property type="gene ID" value="ENSORLG00015003541.1"/>
</dbReference>
<protein>
    <submittedName>
        <fullName evidence="3">Ubiquitin associated protein 1-like a</fullName>
    </submittedName>
</protein>
<dbReference type="PANTHER" id="PTHR15960">
    <property type="entry name" value="LD44032P"/>
    <property type="match status" value="1"/>
</dbReference>
<evidence type="ECO:0000259" key="2">
    <source>
        <dbReference type="Pfam" id="PF21267"/>
    </source>
</evidence>
<sequence length="383" mass="43358">MMNIVEDVPFQTPVGPLGAEVQLVTAPEIAVPDCHQIMQDSQYEFNLERWILCDQQPACQAPSCPPFWMMFSNPKGSCLLGHRTSNAWAPRPRPRSHSLSSADTHRLYHHNVKFPEYDSDYEDGYYDNKGSSAEAAHLQFDIRERPRSAAPRDPLSRVKGLHYQRSSPTLTGHRATSSLPDCIQPLRALEQHRSKQASPLSERLKNGKKRQCSVGRRHSQNTPPAQALPKTQQRPSSAGPVVTNRRKKALTSHSARGVFFDSAAELLMALSKEERELLETITDKGYPLRTAILALQKTGYRTPEKVLKYLVASDHLCQLGYDEAQVEEALEMFQNCESKAAEFLRLLTQFNEMGFQQSAIKEVLLVHENHRERALEELMTRMA</sequence>
<evidence type="ECO:0000256" key="1">
    <source>
        <dbReference type="SAM" id="MobiDB-lite"/>
    </source>
</evidence>
<dbReference type="Pfam" id="PF21267">
    <property type="entry name" value="UBAP-1_UBA2"/>
    <property type="match status" value="1"/>
</dbReference>
<dbReference type="GO" id="GO:0043162">
    <property type="term" value="P:ubiquitin-dependent protein catabolic process via the multivesicular body sorting pathway"/>
    <property type="evidence" value="ECO:0007669"/>
    <property type="project" value="InterPro"/>
</dbReference>
<name>A0A3P9H4W5_ORYLA</name>
<dbReference type="AlphaFoldDB" id="A0A3P9H4W5"/>
<feature type="compositionally biased region" description="Polar residues" evidence="1">
    <location>
        <begin position="164"/>
        <end position="178"/>
    </location>
</feature>
<dbReference type="InterPro" id="IPR009060">
    <property type="entry name" value="UBA-like_sf"/>
</dbReference>
<dbReference type="SUPFAM" id="SSF46934">
    <property type="entry name" value="UBA-like"/>
    <property type="match status" value="1"/>
</dbReference>
<dbReference type="Proteomes" id="UP000265200">
    <property type="component" value="Chromosome 6"/>
</dbReference>
<evidence type="ECO:0000313" key="4">
    <source>
        <dbReference type="Proteomes" id="UP000265200"/>
    </source>
</evidence>
<evidence type="ECO:0000313" key="3">
    <source>
        <dbReference type="Ensembl" id="ENSORLP00015002837.1"/>
    </source>
</evidence>
<reference evidence="3 4" key="2">
    <citation type="submission" date="2017-04" db="EMBL/GenBank/DDBJ databases">
        <title>CpG methylation of centromeres and impact of large insertions on vertebrate speciation.</title>
        <authorList>
            <person name="Ichikawa K."/>
            <person name="Yoshimura J."/>
            <person name="Morishita S."/>
        </authorList>
    </citation>
    <scope>NUCLEOTIDE SEQUENCE</scope>
    <source>
        <strain evidence="3 4">HSOK</strain>
    </source>
</reference>
<feature type="compositionally biased region" description="Polar residues" evidence="1">
    <location>
        <begin position="220"/>
        <end position="236"/>
    </location>
</feature>
<reference key="1">
    <citation type="journal article" date="2007" name="Nature">
        <title>The medaka draft genome and insights into vertebrate genome evolution.</title>
        <authorList>
            <person name="Kasahara M."/>
            <person name="Naruse K."/>
            <person name="Sasaki S."/>
            <person name="Nakatani Y."/>
            <person name="Qu W."/>
            <person name="Ahsan B."/>
            <person name="Yamada T."/>
            <person name="Nagayasu Y."/>
            <person name="Doi K."/>
            <person name="Kasai Y."/>
            <person name="Jindo T."/>
            <person name="Kobayashi D."/>
            <person name="Shimada A."/>
            <person name="Toyoda A."/>
            <person name="Kuroki Y."/>
            <person name="Fujiyama A."/>
            <person name="Sasaki T."/>
            <person name="Shimizu A."/>
            <person name="Asakawa S."/>
            <person name="Shimizu N."/>
            <person name="Hashimoto S."/>
            <person name="Yang J."/>
            <person name="Lee Y."/>
            <person name="Matsushima K."/>
            <person name="Sugano S."/>
            <person name="Sakaizumi M."/>
            <person name="Narita T."/>
            <person name="Ohishi K."/>
            <person name="Haga S."/>
            <person name="Ohta F."/>
            <person name="Nomoto H."/>
            <person name="Nogata K."/>
            <person name="Morishita T."/>
            <person name="Endo T."/>
            <person name="Shin-I T."/>
            <person name="Takeda H."/>
            <person name="Morishita S."/>
            <person name="Kohara Y."/>
        </authorList>
    </citation>
    <scope>NUCLEOTIDE SEQUENCE [LARGE SCALE GENOMIC DNA]</scope>
    <source>
        <strain>Hd-rR</strain>
    </source>
</reference>
<dbReference type="GO" id="GO:0000813">
    <property type="term" value="C:ESCRT I complex"/>
    <property type="evidence" value="ECO:0007669"/>
    <property type="project" value="InterPro"/>
</dbReference>
<dbReference type="GO" id="GO:0043130">
    <property type="term" value="F:ubiquitin binding"/>
    <property type="evidence" value="ECO:0007669"/>
    <property type="project" value="InterPro"/>
</dbReference>
<dbReference type="Gene3D" id="1.20.120.1920">
    <property type="entry name" value="UBAP1 SOUBA domain"/>
    <property type="match status" value="1"/>
</dbReference>
<feature type="region of interest" description="Disordered" evidence="1">
    <location>
        <begin position="191"/>
        <end position="249"/>
    </location>
</feature>
<dbReference type="InterPro" id="IPR042575">
    <property type="entry name" value="UBAP1_C"/>
</dbReference>
<dbReference type="PANTHER" id="PTHR15960:SF3">
    <property type="entry name" value="UBIQUITIN-ASSOCIATED PROTEIN 1-LIKE"/>
    <property type="match status" value="1"/>
</dbReference>
<dbReference type="CDD" id="cd14316">
    <property type="entry name" value="UBA2_UBAP1_like"/>
    <property type="match status" value="1"/>
</dbReference>
<feature type="domain" description="Ubiquitin-associated protein 1-like UBA2" evidence="2">
    <location>
        <begin position="343"/>
        <end position="381"/>
    </location>
</feature>
<reference evidence="3" key="3">
    <citation type="submission" date="2025-08" db="UniProtKB">
        <authorList>
            <consortium name="Ensembl"/>
        </authorList>
    </citation>
    <scope>IDENTIFICATION</scope>
    <source>
        <strain evidence="3">HSOK</strain>
    </source>
</reference>
<dbReference type="InterPro" id="IPR038870">
    <property type="entry name" value="UBAP1"/>
</dbReference>
<feature type="region of interest" description="Disordered" evidence="1">
    <location>
        <begin position="142"/>
        <end position="178"/>
    </location>
</feature>
<feature type="compositionally biased region" description="Basic residues" evidence="1">
    <location>
        <begin position="206"/>
        <end position="219"/>
    </location>
</feature>
<proteinExistence type="predicted"/>
<reference evidence="3" key="4">
    <citation type="submission" date="2025-09" db="UniProtKB">
        <authorList>
            <consortium name="Ensembl"/>
        </authorList>
    </citation>
    <scope>IDENTIFICATION</scope>
    <source>
        <strain evidence="3">HSOK</strain>
    </source>
</reference>
<organism evidence="3 4">
    <name type="scientific">Oryzias latipes</name>
    <name type="common">Japanese rice fish</name>
    <name type="synonym">Japanese killifish</name>
    <dbReference type="NCBI Taxonomy" id="8090"/>
    <lineage>
        <taxon>Eukaryota</taxon>
        <taxon>Metazoa</taxon>
        <taxon>Chordata</taxon>
        <taxon>Craniata</taxon>
        <taxon>Vertebrata</taxon>
        <taxon>Euteleostomi</taxon>
        <taxon>Actinopterygii</taxon>
        <taxon>Neopterygii</taxon>
        <taxon>Teleostei</taxon>
        <taxon>Neoteleostei</taxon>
        <taxon>Acanthomorphata</taxon>
        <taxon>Ovalentaria</taxon>
        <taxon>Atherinomorphae</taxon>
        <taxon>Beloniformes</taxon>
        <taxon>Adrianichthyidae</taxon>
        <taxon>Oryziinae</taxon>
        <taxon>Oryzias</taxon>
    </lineage>
</organism>
<accession>A0A3P9H4W5</accession>